<gene>
    <name evidence="1" type="ORF">BCR41DRAFT_233691</name>
</gene>
<comment type="caution">
    <text evidence="1">The sequence shown here is derived from an EMBL/GenBank/DDBJ whole genome shotgun (WGS) entry which is preliminary data.</text>
</comment>
<dbReference type="RefSeq" id="XP_021883773.1">
    <property type="nucleotide sequence ID" value="XM_022020088.1"/>
</dbReference>
<evidence type="ECO:0000313" key="2">
    <source>
        <dbReference type="Proteomes" id="UP000193648"/>
    </source>
</evidence>
<evidence type="ECO:0000313" key="1">
    <source>
        <dbReference type="EMBL" id="ORZ24792.1"/>
    </source>
</evidence>
<dbReference type="EMBL" id="MCFF01000008">
    <property type="protein sequence ID" value="ORZ24792.1"/>
    <property type="molecule type" value="Genomic_DNA"/>
</dbReference>
<dbReference type="GeneID" id="33561932"/>
<keyword evidence="2" id="KW-1185">Reference proteome</keyword>
<accession>A0A1Y2GUP6</accession>
<organism evidence="1 2">
    <name type="scientific">Lobosporangium transversale</name>
    <dbReference type="NCBI Taxonomy" id="64571"/>
    <lineage>
        <taxon>Eukaryota</taxon>
        <taxon>Fungi</taxon>
        <taxon>Fungi incertae sedis</taxon>
        <taxon>Mucoromycota</taxon>
        <taxon>Mortierellomycotina</taxon>
        <taxon>Mortierellomycetes</taxon>
        <taxon>Mortierellales</taxon>
        <taxon>Mortierellaceae</taxon>
        <taxon>Lobosporangium</taxon>
    </lineage>
</organism>
<sequence>MKGRKGLIVLAKLLPDYDWFLVESIKDWNENELSTEVLNESRSRLFEELHLIAIRRSKETNSDSFMDIARFFSIYSGGD</sequence>
<protein>
    <submittedName>
        <fullName evidence="1">Uncharacterized protein</fullName>
    </submittedName>
</protein>
<name>A0A1Y2GUP6_9FUNG</name>
<dbReference type="Proteomes" id="UP000193648">
    <property type="component" value="Unassembled WGS sequence"/>
</dbReference>
<reference evidence="1 2" key="1">
    <citation type="submission" date="2016-07" db="EMBL/GenBank/DDBJ databases">
        <title>Pervasive Adenine N6-methylation of Active Genes in Fungi.</title>
        <authorList>
            <consortium name="DOE Joint Genome Institute"/>
            <person name="Mondo S.J."/>
            <person name="Dannebaum R.O."/>
            <person name="Kuo R.C."/>
            <person name="Labutti K."/>
            <person name="Haridas S."/>
            <person name="Kuo A."/>
            <person name="Salamov A."/>
            <person name="Ahrendt S.R."/>
            <person name="Lipzen A."/>
            <person name="Sullivan W."/>
            <person name="Andreopoulos W.B."/>
            <person name="Clum A."/>
            <person name="Lindquist E."/>
            <person name="Daum C."/>
            <person name="Ramamoorthy G.K."/>
            <person name="Gryganskyi A."/>
            <person name="Culley D."/>
            <person name="Magnuson J.K."/>
            <person name="James T.Y."/>
            <person name="O'Malley M.A."/>
            <person name="Stajich J.E."/>
            <person name="Spatafora J.W."/>
            <person name="Visel A."/>
            <person name="Grigoriev I.V."/>
        </authorList>
    </citation>
    <scope>NUCLEOTIDE SEQUENCE [LARGE SCALE GENOMIC DNA]</scope>
    <source>
        <strain evidence="1 2">NRRL 3116</strain>
    </source>
</reference>
<proteinExistence type="predicted"/>
<dbReference type="AlphaFoldDB" id="A0A1Y2GUP6"/>
<dbReference type="InParanoid" id="A0A1Y2GUP6"/>